<evidence type="ECO:0000313" key="2">
    <source>
        <dbReference type="Proteomes" id="UP000613840"/>
    </source>
</evidence>
<sequence>MSERRHSRHRSVAEALLVDRLSAQLARWQGERGLADYTVTDLGGGTGTLAMSLAEAGHRVTVVDPSLDALASLQRRTAERGLVDRLRGIQGDAGNLVELLGADSTDVMVCHRTLEVIDDPATALAAMATTVRPGGVLSVVVPQRRAAVISQALQGHIGSALQAIDDPSRFDLDELVEMITAAGFEVGEVEGIGVLSQHVPPAMIESETGLADQLYELESRLSTDPAFRAIASWAHVVAERVVA</sequence>
<dbReference type="PANTHER" id="PTHR43861">
    <property type="entry name" value="TRANS-ACONITATE 2-METHYLTRANSFERASE-RELATED"/>
    <property type="match status" value="1"/>
</dbReference>
<dbReference type="EMBL" id="BMMZ01000011">
    <property type="protein sequence ID" value="GGL75950.1"/>
    <property type="molecule type" value="Genomic_DNA"/>
</dbReference>
<dbReference type="InterPro" id="IPR029063">
    <property type="entry name" value="SAM-dependent_MTases_sf"/>
</dbReference>
<dbReference type="CDD" id="cd02440">
    <property type="entry name" value="AdoMet_MTases"/>
    <property type="match status" value="1"/>
</dbReference>
<evidence type="ECO:0000313" key="1">
    <source>
        <dbReference type="EMBL" id="GGL75950.1"/>
    </source>
</evidence>
<protein>
    <submittedName>
        <fullName evidence="1">Methyltransferase</fullName>
    </submittedName>
</protein>
<keyword evidence="1" id="KW-0489">Methyltransferase</keyword>
<name>A0A917SGH0_9ACTN</name>
<organism evidence="1 2">
    <name type="scientific">Microlunatus endophyticus</name>
    <dbReference type="NCBI Taxonomy" id="1716077"/>
    <lineage>
        <taxon>Bacteria</taxon>
        <taxon>Bacillati</taxon>
        <taxon>Actinomycetota</taxon>
        <taxon>Actinomycetes</taxon>
        <taxon>Propionibacteriales</taxon>
        <taxon>Propionibacteriaceae</taxon>
        <taxon>Microlunatus</taxon>
    </lineage>
</organism>
<gene>
    <name evidence="1" type="ORF">GCM10011575_37710</name>
</gene>
<comment type="caution">
    <text evidence="1">The sequence shown here is derived from an EMBL/GenBank/DDBJ whole genome shotgun (WGS) entry which is preliminary data.</text>
</comment>
<dbReference type="Gene3D" id="3.40.50.150">
    <property type="entry name" value="Vaccinia Virus protein VP39"/>
    <property type="match status" value="1"/>
</dbReference>
<dbReference type="GO" id="GO:0032259">
    <property type="term" value="P:methylation"/>
    <property type="evidence" value="ECO:0007669"/>
    <property type="project" value="UniProtKB-KW"/>
</dbReference>
<proteinExistence type="predicted"/>
<accession>A0A917SGH0</accession>
<dbReference type="Proteomes" id="UP000613840">
    <property type="component" value="Unassembled WGS sequence"/>
</dbReference>
<keyword evidence="1" id="KW-0808">Transferase</keyword>
<dbReference type="RefSeq" id="WP_188896940.1">
    <property type="nucleotide sequence ID" value="NZ_BMMZ01000011.1"/>
</dbReference>
<dbReference type="GO" id="GO:0008757">
    <property type="term" value="F:S-adenosylmethionine-dependent methyltransferase activity"/>
    <property type="evidence" value="ECO:0007669"/>
    <property type="project" value="InterPro"/>
</dbReference>
<keyword evidence="2" id="KW-1185">Reference proteome</keyword>
<reference evidence="1" key="2">
    <citation type="submission" date="2020-09" db="EMBL/GenBank/DDBJ databases">
        <authorList>
            <person name="Sun Q."/>
            <person name="Zhou Y."/>
        </authorList>
    </citation>
    <scope>NUCLEOTIDE SEQUENCE</scope>
    <source>
        <strain evidence="1">CGMCC 4.7306</strain>
    </source>
</reference>
<reference evidence="1" key="1">
    <citation type="journal article" date="2014" name="Int. J. Syst. Evol. Microbiol.">
        <title>Complete genome sequence of Corynebacterium casei LMG S-19264T (=DSM 44701T), isolated from a smear-ripened cheese.</title>
        <authorList>
            <consortium name="US DOE Joint Genome Institute (JGI-PGF)"/>
            <person name="Walter F."/>
            <person name="Albersmeier A."/>
            <person name="Kalinowski J."/>
            <person name="Ruckert C."/>
        </authorList>
    </citation>
    <scope>NUCLEOTIDE SEQUENCE</scope>
    <source>
        <strain evidence="1">CGMCC 4.7306</strain>
    </source>
</reference>
<dbReference type="Pfam" id="PF13489">
    <property type="entry name" value="Methyltransf_23"/>
    <property type="match status" value="1"/>
</dbReference>
<dbReference type="AlphaFoldDB" id="A0A917SGH0"/>
<dbReference type="SUPFAM" id="SSF53335">
    <property type="entry name" value="S-adenosyl-L-methionine-dependent methyltransferases"/>
    <property type="match status" value="1"/>
</dbReference>